<feature type="transmembrane region" description="Helical" evidence="10">
    <location>
        <begin position="38"/>
        <end position="59"/>
    </location>
</feature>
<organism evidence="12">
    <name type="scientific">Drosophila grimshawi</name>
    <name type="common">Hawaiian fruit fly</name>
    <name type="synonym">Idiomyia grimshawi</name>
    <dbReference type="NCBI Taxonomy" id="7222"/>
    <lineage>
        <taxon>Eukaryota</taxon>
        <taxon>Metazoa</taxon>
        <taxon>Ecdysozoa</taxon>
        <taxon>Arthropoda</taxon>
        <taxon>Hexapoda</taxon>
        <taxon>Insecta</taxon>
        <taxon>Pterygota</taxon>
        <taxon>Neoptera</taxon>
        <taxon>Endopterygota</taxon>
        <taxon>Diptera</taxon>
        <taxon>Brachycera</taxon>
        <taxon>Muscomorpha</taxon>
        <taxon>Ephydroidea</taxon>
        <taxon>Drosophilidae</taxon>
        <taxon>Drosophila</taxon>
        <taxon>Hawaiian Drosophila</taxon>
    </lineage>
</organism>
<protein>
    <recommendedName>
        <fullName evidence="10">Odorant receptor</fullName>
    </recommendedName>
</protein>
<keyword evidence="6 10" id="KW-1133">Transmembrane helix</keyword>
<dbReference type="InParanoid" id="B4K2C3"/>
<name>B4K2C3_DROGR</name>
<feature type="transmembrane region" description="Helical" evidence="10">
    <location>
        <begin position="166"/>
        <end position="186"/>
    </location>
</feature>
<dbReference type="GO" id="GO:0004984">
    <property type="term" value="F:olfactory receptor activity"/>
    <property type="evidence" value="ECO:0007669"/>
    <property type="project" value="InterPro"/>
</dbReference>
<dbReference type="GO" id="GO:0007165">
    <property type="term" value="P:signal transduction"/>
    <property type="evidence" value="ECO:0007669"/>
    <property type="project" value="UniProtKB-KW"/>
</dbReference>
<accession>B4K2C3</accession>
<keyword evidence="7 10" id="KW-0472">Membrane</keyword>
<evidence type="ECO:0000256" key="2">
    <source>
        <dbReference type="ARBA" id="ARBA00022475"/>
    </source>
</evidence>
<dbReference type="PANTHER" id="PTHR21137">
    <property type="entry name" value="ODORANT RECEPTOR"/>
    <property type="match status" value="1"/>
</dbReference>
<feature type="transmembrane region" description="Helical" evidence="10">
    <location>
        <begin position="128"/>
        <end position="146"/>
    </location>
</feature>
<dbReference type="HOGENOM" id="CLU_033399_8_1_1"/>
<keyword evidence="8 10" id="KW-0675">Receptor</keyword>
<dbReference type="Proteomes" id="UP000001070">
    <property type="component" value="Unassembled WGS sequence"/>
</dbReference>
<dbReference type="OMA" id="CIRDQNA"/>
<evidence type="ECO:0000256" key="7">
    <source>
        <dbReference type="ARBA" id="ARBA00023136"/>
    </source>
</evidence>
<evidence type="ECO:0000256" key="4">
    <source>
        <dbReference type="ARBA" id="ARBA00022692"/>
    </source>
</evidence>
<evidence type="ECO:0000256" key="5">
    <source>
        <dbReference type="ARBA" id="ARBA00022725"/>
    </source>
</evidence>
<dbReference type="FunCoup" id="B4K2C3">
    <property type="interactions" value="22"/>
</dbReference>
<evidence type="ECO:0000313" key="12">
    <source>
        <dbReference type="Proteomes" id="UP000001070"/>
    </source>
</evidence>
<keyword evidence="12" id="KW-1185">Reference proteome</keyword>
<keyword evidence="9 10" id="KW-0807">Transducer</keyword>
<comment type="subcellular location">
    <subcellularLocation>
        <location evidence="1 10">Cell membrane</location>
        <topology evidence="1 10">Multi-pass membrane protein</topology>
    </subcellularLocation>
</comment>
<keyword evidence="5 10" id="KW-0552">Olfaction</keyword>
<feature type="transmembrane region" description="Helical" evidence="10">
    <location>
        <begin position="254"/>
        <end position="276"/>
    </location>
</feature>
<keyword evidence="3 10" id="KW-0716">Sensory transduction</keyword>
<dbReference type="Pfam" id="PF02949">
    <property type="entry name" value="7tm_6"/>
    <property type="match status" value="1"/>
</dbReference>
<dbReference type="GO" id="GO:0005549">
    <property type="term" value="F:odorant binding"/>
    <property type="evidence" value="ECO:0007669"/>
    <property type="project" value="InterPro"/>
</dbReference>
<dbReference type="AlphaFoldDB" id="B4K2C3"/>
<dbReference type="EMBL" id="CH918898">
    <property type="protein sequence ID" value="EDW05161.1"/>
    <property type="molecule type" value="Genomic_DNA"/>
</dbReference>
<proteinExistence type="inferred from homology"/>
<evidence type="ECO:0000256" key="10">
    <source>
        <dbReference type="RuleBase" id="RU351113"/>
    </source>
</evidence>
<dbReference type="InterPro" id="IPR004117">
    <property type="entry name" value="7tm6_olfct_rcpt"/>
</dbReference>
<evidence type="ECO:0000256" key="6">
    <source>
        <dbReference type="ARBA" id="ARBA00022989"/>
    </source>
</evidence>
<keyword evidence="2" id="KW-1003">Cell membrane</keyword>
<gene>
    <name evidence="11" type="primary">Dgri\GH22170</name>
    <name evidence="11" type="ORF">Dgri_GH22170</name>
</gene>
<dbReference type="GO" id="GO:0005886">
    <property type="term" value="C:plasma membrane"/>
    <property type="evidence" value="ECO:0007669"/>
    <property type="project" value="UniProtKB-SubCell"/>
</dbReference>
<dbReference type="eggNOG" id="ENOG502RTKY">
    <property type="taxonomic scope" value="Eukaryota"/>
</dbReference>
<evidence type="ECO:0000256" key="9">
    <source>
        <dbReference type="ARBA" id="ARBA00023224"/>
    </source>
</evidence>
<evidence type="ECO:0000256" key="1">
    <source>
        <dbReference type="ARBA" id="ARBA00004651"/>
    </source>
</evidence>
<comment type="caution">
    <text evidence="10">Lacks conserved residue(s) required for the propagation of feature annotation.</text>
</comment>
<dbReference type="PANTHER" id="PTHR21137:SF35">
    <property type="entry name" value="ODORANT RECEPTOR 19A-RELATED"/>
    <property type="match status" value="1"/>
</dbReference>
<evidence type="ECO:0000256" key="8">
    <source>
        <dbReference type="ARBA" id="ARBA00023170"/>
    </source>
</evidence>
<feature type="transmembrane region" description="Helical" evidence="10">
    <location>
        <begin position="282"/>
        <end position="304"/>
    </location>
</feature>
<feature type="transmembrane region" description="Helical" evidence="10">
    <location>
        <begin position="192"/>
        <end position="210"/>
    </location>
</feature>
<dbReference type="PhylomeDB" id="B4K2C3"/>
<evidence type="ECO:0000313" key="11">
    <source>
        <dbReference type="EMBL" id="EDW05161.1"/>
    </source>
</evidence>
<comment type="similarity">
    <text evidence="10">Belongs to the insect chemoreceptor superfamily. Heteromeric odorant receptor channel (TC 1.A.69) family.</text>
</comment>
<sequence>MSTHRSNYFGINWWAWHLLGAVELSAINHGSNRNWKAVVLNVLTTVAFPIMLAMAAFSFELPLDNLMNFNISVTSLATSAKFIIYVKQLHKVLEIEQRLAELDARVNSDDQRKCRSGVNRILRIMSTFYKWIFALIGLSSNVTFLFRGQRTLPFPAWFPLNWSGSLANYIVACLHQILCISVQIMQNFVDDLFPPMVLILIAGQCELLFIRISHIGYDRCDQRANEQKLIDCIEDQQKIYRIHELTMDIISWPLLVQFVVISIDVGAALCTLFFYVNDVYGRVYYVSFIVALALQIFPVCYYGTLVDYHFERLQTAVYSSNWIDQSLAYRRSAIIFAERTQRLPKQLAGNFIPIALTTFLANCKAAYSFCTLIADTRSED</sequence>
<reference evidence="11 12" key="1">
    <citation type="journal article" date="2007" name="Nature">
        <title>Evolution of genes and genomes on the Drosophila phylogeny.</title>
        <authorList>
            <consortium name="Drosophila 12 Genomes Consortium"/>
            <person name="Clark A.G."/>
            <person name="Eisen M.B."/>
            <person name="Smith D.R."/>
            <person name="Bergman C.M."/>
            <person name="Oliver B."/>
            <person name="Markow T.A."/>
            <person name="Kaufman T.C."/>
            <person name="Kellis M."/>
            <person name="Gelbart W."/>
            <person name="Iyer V.N."/>
            <person name="Pollard D.A."/>
            <person name="Sackton T.B."/>
            <person name="Larracuente A.M."/>
            <person name="Singh N.D."/>
            <person name="Abad J.P."/>
            <person name="Abt D.N."/>
            <person name="Adryan B."/>
            <person name="Aguade M."/>
            <person name="Akashi H."/>
            <person name="Anderson W.W."/>
            <person name="Aquadro C.F."/>
            <person name="Ardell D.H."/>
            <person name="Arguello R."/>
            <person name="Artieri C.G."/>
            <person name="Barbash D.A."/>
            <person name="Barker D."/>
            <person name="Barsanti P."/>
            <person name="Batterham P."/>
            <person name="Batzoglou S."/>
            <person name="Begun D."/>
            <person name="Bhutkar A."/>
            <person name="Blanco E."/>
            <person name="Bosak S.A."/>
            <person name="Bradley R.K."/>
            <person name="Brand A.D."/>
            <person name="Brent M.R."/>
            <person name="Brooks A.N."/>
            <person name="Brown R.H."/>
            <person name="Butlin R.K."/>
            <person name="Caggese C."/>
            <person name="Calvi B.R."/>
            <person name="Bernardo de Carvalho A."/>
            <person name="Caspi A."/>
            <person name="Castrezana S."/>
            <person name="Celniker S.E."/>
            <person name="Chang J.L."/>
            <person name="Chapple C."/>
            <person name="Chatterji S."/>
            <person name="Chinwalla A."/>
            <person name="Civetta A."/>
            <person name="Clifton S.W."/>
            <person name="Comeron J.M."/>
            <person name="Costello J.C."/>
            <person name="Coyne J.A."/>
            <person name="Daub J."/>
            <person name="David R.G."/>
            <person name="Delcher A.L."/>
            <person name="Delehaunty K."/>
            <person name="Do C.B."/>
            <person name="Ebling H."/>
            <person name="Edwards K."/>
            <person name="Eickbush T."/>
            <person name="Evans J.D."/>
            <person name="Filipski A."/>
            <person name="Findeiss S."/>
            <person name="Freyhult E."/>
            <person name="Fulton L."/>
            <person name="Fulton R."/>
            <person name="Garcia A.C."/>
            <person name="Gardiner A."/>
            <person name="Garfield D.A."/>
            <person name="Garvin B.E."/>
            <person name="Gibson G."/>
            <person name="Gilbert D."/>
            <person name="Gnerre S."/>
            <person name="Godfrey J."/>
            <person name="Good R."/>
            <person name="Gotea V."/>
            <person name="Gravely B."/>
            <person name="Greenberg A.J."/>
            <person name="Griffiths-Jones S."/>
            <person name="Gross S."/>
            <person name="Guigo R."/>
            <person name="Gustafson E.A."/>
            <person name="Haerty W."/>
            <person name="Hahn M.W."/>
            <person name="Halligan D.L."/>
            <person name="Halpern A.L."/>
            <person name="Halter G.M."/>
            <person name="Han M.V."/>
            <person name="Heger A."/>
            <person name="Hillier L."/>
            <person name="Hinrichs A.S."/>
            <person name="Holmes I."/>
            <person name="Hoskins R.A."/>
            <person name="Hubisz M.J."/>
            <person name="Hultmark D."/>
            <person name="Huntley M.A."/>
            <person name="Jaffe D.B."/>
            <person name="Jagadeeshan S."/>
            <person name="Jeck W.R."/>
            <person name="Johnson J."/>
            <person name="Jones C.D."/>
            <person name="Jordan W.C."/>
            <person name="Karpen G.H."/>
            <person name="Kataoka E."/>
            <person name="Keightley P.D."/>
            <person name="Kheradpour P."/>
            <person name="Kirkness E.F."/>
            <person name="Koerich L.B."/>
            <person name="Kristiansen K."/>
            <person name="Kudrna D."/>
            <person name="Kulathinal R.J."/>
            <person name="Kumar S."/>
            <person name="Kwok R."/>
            <person name="Lander E."/>
            <person name="Langley C.H."/>
            <person name="Lapoint R."/>
            <person name="Lazzaro B.P."/>
            <person name="Lee S.J."/>
            <person name="Levesque L."/>
            <person name="Li R."/>
            <person name="Lin C.F."/>
            <person name="Lin M.F."/>
            <person name="Lindblad-Toh K."/>
            <person name="Llopart A."/>
            <person name="Long M."/>
            <person name="Low L."/>
            <person name="Lozovsky E."/>
            <person name="Lu J."/>
            <person name="Luo M."/>
            <person name="Machado C.A."/>
            <person name="Makalowski W."/>
            <person name="Marzo M."/>
            <person name="Matsuda M."/>
            <person name="Matzkin L."/>
            <person name="McAllister B."/>
            <person name="McBride C.S."/>
            <person name="McKernan B."/>
            <person name="McKernan K."/>
            <person name="Mendez-Lago M."/>
            <person name="Minx P."/>
            <person name="Mollenhauer M.U."/>
            <person name="Montooth K."/>
            <person name="Mount S.M."/>
            <person name="Mu X."/>
            <person name="Myers E."/>
            <person name="Negre B."/>
            <person name="Newfeld S."/>
            <person name="Nielsen R."/>
            <person name="Noor M.A."/>
            <person name="O'Grady P."/>
            <person name="Pachter L."/>
            <person name="Papaceit M."/>
            <person name="Parisi M.J."/>
            <person name="Parisi M."/>
            <person name="Parts L."/>
            <person name="Pedersen J.S."/>
            <person name="Pesole G."/>
            <person name="Phillippy A.M."/>
            <person name="Ponting C.P."/>
            <person name="Pop M."/>
            <person name="Porcelli D."/>
            <person name="Powell J.R."/>
            <person name="Prohaska S."/>
            <person name="Pruitt K."/>
            <person name="Puig M."/>
            <person name="Quesneville H."/>
            <person name="Ram K.R."/>
            <person name="Rand D."/>
            <person name="Rasmussen M.D."/>
            <person name="Reed L.K."/>
            <person name="Reenan R."/>
            <person name="Reily A."/>
            <person name="Remington K.A."/>
            <person name="Rieger T.T."/>
            <person name="Ritchie M.G."/>
            <person name="Robin C."/>
            <person name="Rogers Y.H."/>
            <person name="Rohde C."/>
            <person name="Rozas J."/>
            <person name="Rubenfield M.J."/>
            <person name="Ruiz A."/>
            <person name="Russo S."/>
            <person name="Salzberg S.L."/>
            <person name="Sanchez-Gracia A."/>
            <person name="Saranga D.J."/>
            <person name="Sato H."/>
            <person name="Schaeffer S.W."/>
            <person name="Schatz M.C."/>
            <person name="Schlenke T."/>
            <person name="Schwartz R."/>
            <person name="Segarra C."/>
            <person name="Singh R.S."/>
            <person name="Sirot L."/>
            <person name="Sirota M."/>
            <person name="Sisneros N.B."/>
            <person name="Smith C.D."/>
            <person name="Smith T.F."/>
            <person name="Spieth J."/>
            <person name="Stage D.E."/>
            <person name="Stark A."/>
            <person name="Stephan W."/>
            <person name="Strausberg R.L."/>
            <person name="Strempel S."/>
            <person name="Sturgill D."/>
            <person name="Sutton G."/>
            <person name="Sutton G.G."/>
            <person name="Tao W."/>
            <person name="Teichmann S."/>
            <person name="Tobari Y.N."/>
            <person name="Tomimura Y."/>
            <person name="Tsolas J.M."/>
            <person name="Valente V.L."/>
            <person name="Venter E."/>
            <person name="Venter J.C."/>
            <person name="Vicario S."/>
            <person name="Vieira F.G."/>
            <person name="Vilella A.J."/>
            <person name="Villasante A."/>
            <person name="Walenz B."/>
            <person name="Wang J."/>
            <person name="Wasserman M."/>
            <person name="Watts T."/>
            <person name="Wilson D."/>
            <person name="Wilson R.K."/>
            <person name="Wing R.A."/>
            <person name="Wolfner M.F."/>
            <person name="Wong A."/>
            <person name="Wong G.K."/>
            <person name="Wu C.I."/>
            <person name="Wu G."/>
            <person name="Yamamoto D."/>
            <person name="Yang H.P."/>
            <person name="Yang S.P."/>
            <person name="Yorke J.A."/>
            <person name="Yoshida K."/>
            <person name="Zdobnov E."/>
            <person name="Zhang P."/>
            <person name="Zhang Y."/>
            <person name="Zimin A.V."/>
            <person name="Baldwin J."/>
            <person name="Abdouelleil A."/>
            <person name="Abdulkadir J."/>
            <person name="Abebe A."/>
            <person name="Abera B."/>
            <person name="Abreu J."/>
            <person name="Acer S.C."/>
            <person name="Aftuck L."/>
            <person name="Alexander A."/>
            <person name="An P."/>
            <person name="Anderson E."/>
            <person name="Anderson S."/>
            <person name="Arachi H."/>
            <person name="Azer M."/>
            <person name="Bachantsang P."/>
            <person name="Barry A."/>
            <person name="Bayul T."/>
            <person name="Berlin A."/>
            <person name="Bessette D."/>
            <person name="Bloom T."/>
            <person name="Blye J."/>
            <person name="Boguslavskiy L."/>
            <person name="Bonnet C."/>
            <person name="Boukhgalter B."/>
            <person name="Bourzgui I."/>
            <person name="Brown A."/>
            <person name="Cahill P."/>
            <person name="Channer S."/>
            <person name="Cheshatsang Y."/>
            <person name="Chuda L."/>
            <person name="Citroen M."/>
            <person name="Collymore A."/>
            <person name="Cooke P."/>
            <person name="Costello M."/>
            <person name="D'Aco K."/>
            <person name="Daza R."/>
            <person name="De Haan G."/>
            <person name="DeGray S."/>
            <person name="DeMaso C."/>
            <person name="Dhargay N."/>
            <person name="Dooley K."/>
            <person name="Dooley E."/>
            <person name="Doricent M."/>
            <person name="Dorje P."/>
            <person name="Dorjee K."/>
            <person name="Dupes A."/>
            <person name="Elong R."/>
            <person name="Falk J."/>
            <person name="Farina A."/>
            <person name="Faro S."/>
            <person name="Ferguson D."/>
            <person name="Fisher S."/>
            <person name="Foley C.D."/>
            <person name="Franke A."/>
            <person name="Friedrich D."/>
            <person name="Gadbois L."/>
            <person name="Gearin G."/>
            <person name="Gearin C.R."/>
            <person name="Giannoukos G."/>
            <person name="Goode T."/>
            <person name="Graham J."/>
            <person name="Grandbois E."/>
            <person name="Grewal S."/>
            <person name="Gyaltsen K."/>
            <person name="Hafez N."/>
            <person name="Hagos B."/>
            <person name="Hall J."/>
            <person name="Henson C."/>
            <person name="Hollinger A."/>
            <person name="Honan T."/>
            <person name="Huard M.D."/>
            <person name="Hughes L."/>
            <person name="Hurhula B."/>
            <person name="Husby M.E."/>
            <person name="Kamat A."/>
            <person name="Kanga B."/>
            <person name="Kashin S."/>
            <person name="Khazanovich D."/>
            <person name="Kisner P."/>
            <person name="Lance K."/>
            <person name="Lara M."/>
            <person name="Lee W."/>
            <person name="Lennon N."/>
            <person name="Letendre F."/>
            <person name="LeVine R."/>
            <person name="Lipovsky A."/>
            <person name="Liu X."/>
            <person name="Liu J."/>
            <person name="Liu S."/>
            <person name="Lokyitsang T."/>
            <person name="Lokyitsang Y."/>
            <person name="Lubonja R."/>
            <person name="Lui A."/>
            <person name="MacDonald P."/>
            <person name="Magnisalis V."/>
            <person name="Maru K."/>
            <person name="Matthews C."/>
            <person name="McCusker W."/>
            <person name="McDonough S."/>
            <person name="Mehta T."/>
            <person name="Meldrim J."/>
            <person name="Meneus L."/>
            <person name="Mihai O."/>
            <person name="Mihalev A."/>
            <person name="Mihova T."/>
            <person name="Mittelman R."/>
            <person name="Mlenga V."/>
            <person name="Montmayeur A."/>
            <person name="Mulrain L."/>
            <person name="Navidi A."/>
            <person name="Naylor J."/>
            <person name="Negash T."/>
            <person name="Nguyen T."/>
            <person name="Nguyen N."/>
            <person name="Nicol R."/>
            <person name="Norbu C."/>
            <person name="Norbu N."/>
            <person name="Novod N."/>
            <person name="O'Neill B."/>
            <person name="Osman S."/>
            <person name="Markiewicz E."/>
            <person name="Oyono O.L."/>
            <person name="Patti C."/>
            <person name="Phunkhang P."/>
            <person name="Pierre F."/>
            <person name="Priest M."/>
            <person name="Raghuraman S."/>
            <person name="Rege F."/>
            <person name="Reyes R."/>
            <person name="Rise C."/>
            <person name="Rogov P."/>
            <person name="Ross K."/>
            <person name="Ryan E."/>
            <person name="Settipalli S."/>
            <person name="Shea T."/>
            <person name="Sherpa N."/>
            <person name="Shi L."/>
            <person name="Shih D."/>
            <person name="Sparrow T."/>
            <person name="Spaulding J."/>
            <person name="Stalker J."/>
            <person name="Stange-Thomann N."/>
            <person name="Stavropoulos S."/>
            <person name="Stone C."/>
            <person name="Strader C."/>
            <person name="Tesfaye S."/>
            <person name="Thomson T."/>
            <person name="Thoulutsang Y."/>
            <person name="Thoulutsang D."/>
            <person name="Topham K."/>
            <person name="Topping I."/>
            <person name="Tsamla T."/>
            <person name="Vassiliev H."/>
            <person name="Vo A."/>
            <person name="Wangchuk T."/>
            <person name="Wangdi T."/>
            <person name="Weiand M."/>
            <person name="Wilkinson J."/>
            <person name="Wilson A."/>
            <person name="Yadav S."/>
            <person name="Young G."/>
            <person name="Yu Q."/>
            <person name="Zembek L."/>
            <person name="Zhong D."/>
            <person name="Zimmer A."/>
            <person name="Zwirko Z."/>
            <person name="Jaffe D.B."/>
            <person name="Alvarez P."/>
            <person name="Brockman W."/>
            <person name="Butler J."/>
            <person name="Chin C."/>
            <person name="Gnerre S."/>
            <person name="Grabherr M."/>
            <person name="Kleber M."/>
            <person name="Mauceli E."/>
            <person name="MacCallum I."/>
        </authorList>
    </citation>
    <scope>NUCLEOTIDE SEQUENCE [LARGE SCALE GENOMIC DNA]</scope>
    <source>
        <strain evidence="12">Tucson 15287-2541.00</strain>
    </source>
</reference>
<keyword evidence="4 10" id="KW-0812">Transmembrane</keyword>
<evidence type="ECO:0000256" key="3">
    <source>
        <dbReference type="ARBA" id="ARBA00022606"/>
    </source>
</evidence>
<dbReference type="OrthoDB" id="7548151at2759"/>
<dbReference type="STRING" id="7222.B4K2C3"/>